<evidence type="ECO:0000256" key="1">
    <source>
        <dbReference type="SAM" id="SignalP"/>
    </source>
</evidence>
<keyword evidence="1" id="KW-0732">Signal</keyword>
<dbReference type="AlphaFoldDB" id="A0A1B1AH35"/>
<keyword evidence="4" id="KW-1185">Reference proteome</keyword>
<dbReference type="InParanoid" id="A0A1B1AH35"/>
<evidence type="ECO:0000313" key="4">
    <source>
        <dbReference type="Proteomes" id="UP000092498"/>
    </source>
</evidence>
<dbReference type="InterPro" id="IPR002048">
    <property type="entry name" value="EF_hand_dom"/>
</dbReference>
<dbReference type="Pfam" id="PF13202">
    <property type="entry name" value="EF-hand_5"/>
    <property type="match status" value="2"/>
</dbReference>
<accession>A0A1B1AH35</accession>
<dbReference type="Proteomes" id="UP000092498">
    <property type="component" value="Chromosome"/>
</dbReference>
<evidence type="ECO:0000313" key="3">
    <source>
        <dbReference type="EMBL" id="ANP45868.1"/>
    </source>
</evidence>
<name>A0A1B1AH35_9PROT</name>
<evidence type="ECO:0000259" key="2">
    <source>
        <dbReference type="Pfam" id="PF13202"/>
    </source>
</evidence>
<dbReference type="GO" id="GO:0005509">
    <property type="term" value="F:calcium ion binding"/>
    <property type="evidence" value="ECO:0007669"/>
    <property type="project" value="InterPro"/>
</dbReference>
<dbReference type="Gene3D" id="1.10.238.10">
    <property type="entry name" value="EF-hand"/>
    <property type="match status" value="1"/>
</dbReference>
<feature type="domain" description="EF-hand" evidence="2">
    <location>
        <begin position="30"/>
        <end position="46"/>
    </location>
</feature>
<feature type="signal peptide" evidence="1">
    <location>
        <begin position="1"/>
        <end position="19"/>
    </location>
</feature>
<sequence>MKAAITSIVVLAWVSPALAQQGGAAANLARADANHDGEITRAEFDAMRSAEFDHLDLNRDGSLVAAELQGAGRMRGQLSHADTNGDGRLTRTELLSQPPRGFIRFDANHNGVLEPSEVSAMRAALRAFGG</sequence>
<dbReference type="InterPro" id="IPR011992">
    <property type="entry name" value="EF-hand-dom_pair"/>
</dbReference>
<dbReference type="EMBL" id="CP013244">
    <property type="protein sequence ID" value="ANP45868.1"/>
    <property type="molecule type" value="Genomic_DNA"/>
</dbReference>
<dbReference type="KEGG" id="cbot:ATE48_08005"/>
<feature type="domain" description="EF-hand" evidence="2">
    <location>
        <begin position="81"/>
        <end position="94"/>
    </location>
</feature>
<dbReference type="OrthoDB" id="6706523at2"/>
<dbReference type="SUPFAM" id="SSF47473">
    <property type="entry name" value="EF-hand"/>
    <property type="match status" value="1"/>
</dbReference>
<dbReference type="PROSITE" id="PS00018">
    <property type="entry name" value="EF_HAND_1"/>
    <property type="match status" value="2"/>
</dbReference>
<protein>
    <recommendedName>
        <fullName evidence="2">EF-hand domain-containing protein</fullName>
    </recommendedName>
</protein>
<dbReference type="InterPro" id="IPR018247">
    <property type="entry name" value="EF_Hand_1_Ca_BS"/>
</dbReference>
<organism evidence="3 4">
    <name type="scientific">Candidatus Viadribacter manganicus</name>
    <dbReference type="NCBI Taxonomy" id="1759059"/>
    <lineage>
        <taxon>Bacteria</taxon>
        <taxon>Pseudomonadati</taxon>
        <taxon>Pseudomonadota</taxon>
        <taxon>Alphaproteobacteria</taxon>
        <taxon>Hyphomonadales</taxon>
        <taxon>Hyphomonadaceae</taxon>
        <taxon>Candidatus Viadribacter</taxon>
    </lineage>
</organism>
<gene>
    <name evidence="3" type="ORF">ATE48_08005</name>
</gene>
<dbReference type="RefSeq" id="WP_066769905.1">
    <property type="nucleotide sequence ID" value="NZ_CP013244.1"/>
</dbReference>
<proteinExistence type="predicted"/>
<feature type="chain" id="PRO_5008518805" description="EF-hand domain-containing protein" evidence="1">
    <location>
        <begin position="20"/>
        <end position="130"/>
    </location>
</feature>
<reference evidence="3 4" key="1">
    <citation type="submission" date="2015-11" db="EMBL/GenBank/DDBJ databases">
        <title>Whole-Genome Sequence of Candidatus Oderbacter manganicum from the National Park Lower Oder Valley, Germany.</title>
        <authorList>
            <person name="Braun B."/>
            <person name="Liere K."/>
            <person name="Szewzyk U."/>
        </authorList>
    </citation>
    <scope>NUCLEOTIDE SEQUENCE [LARGE SCALE GENOMIC DNA]</scope>
    <source>
        <strain evidence="3 4">OTSz_A_272</strain>
    </source>
</reference>